<dbReference type="RefSeq" id="WP_203946726.1">
    <property type="nucleotide sequence ID" value="NZ_BOOR01000037.1"/>
</dbReference>
<dbReference type="EMBL" id="BOOR01000037">
    <property type="protein sequence ID" value="GII56582.1"/>
    <property type="molecule type" value="Genomic_DNA"/>
</dbReference>
<dbReference type="AlphaFoldDB" id="A0A8J3V3A5"/>
<evidence type="ECO:0000313" key="1">
    <source>
        <dbReference type="EMBL" id="GII56582.1"/>
    </source>
</evidence>
<sequence length="52" mass="5723">MAVGHSVEADGWVVTLNELISRIAGRFHRVEPRRTAGVYERGLLAGIESKNC</sequence>
<gene>
    <name evidence="1" type="ORF">Pth03_49710</name>
</gene>
<organism evidence="1 2">
    <name type="scientific">Planotetraspora thailandica</name>
    <dbReference type="NCBI Taxonomy" id="487172"/>
    <lineage>
        <taxon>Bacteria</taxon>
        <taxon>Bacillati</taxon>
        <taxon>Actinomycetota</taxon>
        <taxon>Actinomycetes</taxon>
        <taxon>Streptosporangiales</taxon>
        <taxon>Streptosporangiaceae</taxon>
        <taxon>Planotetraspora</taxon>
    </lineage>
</organism>
<reference evidence="1" key="1">
    <citation type="submission" date="2021-01" db="EMBL/GenBank/DDBJ databases">
        <title>Whole genome shotgun sequence of Planotetraspora thailandica NBRC 104271.</title>
        <authorList>
            <person name="Komaki H."/>
            <person name="Tamura T."/>
        </authorList>
    </citation>
    <scope>NUCLEOTIDE SEQUENCE</scope>
    <source>
        <strain evidence="1">NBRC 104271</strain>
    </source>
</reference>
<comment type="caution">
    <text evidence="1">The sequence shown here is derived from an EMBL/GenBank/DDBJ whole genome shotgun (WGS) entry which is preliminary data.</text>
</comment>
<proteinExistence type="predicted"/>
<evidence type="ECO:0000313" key="2">
    <source>
        <dbReference type="Proteomes" id="UP000605992"/>
    </source>
</evidence>
<name>A0A8J3V3A5_9ACTN</name>
<accession>A0A8J3V3A5</accession>
<dbReference type="Proteomes" id="UP000605992">
    <property type="component" value="Unassembled WGS sequence"/>
</dbReference>
<protein>
    <submittedName>
        <fullName evidence="1">Uncharacterized protein</fullName>
    </submittedName>
</protein>
<keyword evidence="2" id="KW-1185">Reference proteome</keyword>